<proteinExistence type="predicted"/>
<organism evidence="2 3">
    <name type="scientific">Xanthomonas cucurbitae</name>
    <dbReference type="NCBI Taxonomy" id="56453"/>
    <lineage>
        <taxon>Bacteria</taxon>
        <taxon>Pseudomonadati</taxon>
        <taxon>Pseudomonadota</taxon>
        <taxon>Gammaproteobacteria</taxon>
        <taxon>Lysobacterales</taxon>
        <taxon>Lysobacteraceae</taxon>
        <taxon>Xanthomonas</taxon>
    </lineage>
</organism>
<protein>
    <submittedName>
        <fullName evidence="2">Uncharacterized protein</fullName>
    </submittedName>
</protein>
<reference evidence="2 3" key="1">
    <citation type="submission" date="2021-08" db="EMBL/GenBank/DDBJ databases">
        <title>Genome sequences of Xanthomonas cucurbitae isolates from 5 Midwestern US states.</title>
        <authorList>
            <person name="Hind S.R."/>
        </authorList>
    </citation>
    <scope>NUCLEOTIDE SEQUENCE [LARGE SCALE GENOMIC DNA]</scope>
    <source>
        <strain evidence="2 3">OH_261</strain>
    </source>
</reference>
<dbReference type="Proteomes" id="UP001214201">
    <property type="component" value="Chromosome"/>
</dbReference>
<sequence>MTGAQAGETKDGAAGPSLPRWPHQAAARQKVKRQRQTTRLLAVITEIE</sequence>
<feature type="region of interest" description="Disordered" evidence="1">
    <location>
        <begin position="1"/>
        <end position="35"/>
    </location>
</feature>
<accession>A0ABY7YE51</accession>
<dbReference type="RefSeq" id="WP_158251430.1">
    <property type="nucleotide sequence ID" value="NZ_CP033326.1"/>
</dbReference>
<dbReference type="EMBL" id="CP082214">
    <property type="protein sequence ID" value="WDM72168.1"/>
    <property type="molecule type" value="Genomic_DNA"/>
</dbReference>
<name>A0ABY7YE51_9XANT</name>
<evidence type="ECO:0000313" key="3">
    <source>
        <dbReference type="Proteomes" id="UP001214201"/>
    </source>
</evidence>
<evidence type="ECO:0000256" key="1">
    <source>
        <dbReference type="SAM" id="MobiDB-lite"/>
    </source>
</evidence>
<evidence type="ECO:0000313" key="2">
    <source>
        <dbReference type="EMBL" id="WDM72168.1"/>
    </source>
</evidence>
<keyword evidence="3" id="KW-1185">Reference proteome</keyword>
<gene>
    <name evidence="2" type="ORF">K6978_02925</name>
</gene>